<dbReference type="PANTHER" id="PTHR43976">
    <property type="entry name" value="SHORT CHAIN DEHYDROGENASE"/>
    <property type="match status" value="1"/>
</dbReference>
<evidence type="ECO:0008006" key="5">
    <source>
        <dbReference type="Google" id="ProtNLM"/>
    </source>
</evidence>
<dbReference type="PhylomeDB" id="Q54WA9"/>
<dbReference type="Proteomes" id="UP000002195">
    <property type="component" value="Unassembled WGS sequence"/>
</dbReference>
<gene>
    <name evidence="3" type="ORF">DDB_G0279783</name>
</gene>
<comment type="caution">
    <text evidence="3">The sequence shown here is derived from an EMBL/GenBank/DDBJ whole genome shotgun (WGS) entry which is preliminary data.</text>
</comment>
<evidence type="ECO:0000313" key="4">
    <source>
        <dbReference type="Proteomes" id="UP000002195"/>
    </source>
</evidence>
<dbReference type="SMR" id="Q54WA9"/>
<dbReference type="GO" id="GO:0016491">
    <property type="term" value="F:oxidoreductase activity"/>
    <property type="evidence" value="ECO:0000318"/>
    <property type="project" value="GO_Central"/>
</dbReference>
<dbReference type="dictyBase" id="DDB_G0279783"/>
<keyword evidence="2" id="KW-0560">Oxidoreductase</keyword>
<dbReference type="HOGENOM" id="CLU_010194_2_9_1"/>
<evidence type="ECO:0000256" key="2">
    <source>
        <dbReference type="ARBA" id="ARBA00023002"/>
    </source>
</evidence>
<proteinExistence type="inferred from homology"/>
<evidence type="ECO:0000256" key="1">
    <source>
        <dbReference type="ARBA" id="ARBA00006484"/>
    </source>
</evidence>
<dbReference type="InterPro" id="IPR036291">
    <property type="entry name" value="NAD(P)-bd_dom_sf"/>
</dbReference>
<evidence type="ECO:0000313" key="3">
    <source>
        <dbReference type="EMBL" id="EAL67571.1"/>
    </source>
</evidence>
<dbReference type="SUPFAM" id="SSF51735">
    <property type="entry name" value="NAD(P)-binding Rossmann-fold domains"/>
    <property type="match status" value="1"/>
</dbReference>
<dbReference type="GO" id="GO:0005829">
    <property type="term" value="C:cytosol"/>
    <property type="evidence" value="ECO:0000318"/>
    <property type="project" value="GO_Central"/>
</dbReference>
<dbReference type="InParanoid" id="Q54WA9"/>
<reference evidence="3 4" key="1">
    <citation type="journal article" date="2005" name="Nature">
        <title>The genome of the social amoeba Dictyostelium discoideum.</title>
        <authorList>
            <consortium name="The Dictyostelium discoideum Sequencing Consortium"/>
            <person name="Eichinger L."/>
            <person name="Pachebat J.A."/>
            <person name="Glockner G."/>
            <person name="Rajandream M.A."/>
            <person name="Sucgang R."/>
            <person name="Berriman M."/>
            <person name="Song J."/>
            <person name="Olsen R."/>
            <person name="Szafranski K."/>
            <person name="Xu Q."/>
            <person name="Tunggal B."/>
            <person name="Kummerfeld S."/>
            <person name="Madera M."/>
            <person name="Konfortov B.A."/>
            <person name="Rivero F."/>
            <person name="Bankier A.T."/>
            <person name="Lehmann R."/>
            <person name="Hamlin N."/>
            <person name="Davies R."/>
            <person name="Gaudet P."/>
            <person name="Fey P."/>
            <person name="Pilcher K."/>
            <person name="Chen G."/>
            <person name="Saunders D."/>
            <person name="Sodergren E."/>
            <person name="Davis P."/>
            <person name="Kerhornou A."/>
            <person name="Nie X."/>
            <person name="Hall N."/>
            <person name="Anjard C."/>
            <person name="Hemphill L."/>
            <person name="Bason N."/>
            <person name="Farbrother P."/>
            <person name="Desany B."/>
            <person name="Just E."/>
            <person name="Morio T."/>
            <person name="Rost R."/>
            <person name="Churcher C."/>
            <person name="Cooper J."/>
            <person name="Haydock S."/>
            <person name="van Driessche N."/>
            <person name="Cronin A."/>
            <person name="Goodhead I."/>
            <person name="Muzny D."/>
            <person name="Mourier T."/>
            <person name="Pain A."/>
            <person name="Lu M."/>
            <person name="Harper D."/>
            <person name="Lindsay R."/>
            <person name="Hauser H."/>
            <person name="James K."/>
            <person name="Quiles M."/>
            <person name="Madan Babu M."/>
            <person name="Saito T."/>
            <person name="Buchrieser C."/>
            <person name="Wardroper A."/>
            <person name="Felder M."/>
            <person name="Thangavelu M."/>
            <person name="Johnson D."/>
            <person name="Knights A."/>
            <person name="Loulseged H."/>
            <person name="Mungall K."/>
            <person name="Oliver K."/>
            <person name="Price C."/>
            <person name="Quail M.A."/>
            <person name="Urushihara H."/>
            <person name="Hernandez J."/>
            <person name="Rabbinowitsch E."/>
            <person name="Steffen D."/>
            <person name="Sanders M."/>
            <person name="Ma J."/>
            <person name="Kohara Y."/>
            <person name="Sharp S."/>
            <person name="Simmonds M."/>
            <person name="Spiegler S."/>
            <person name="Tivey A."/>
            <person name="Sugano S."/>
            <person name="White B."/>
            <person name="Walker D."/>
            <person name="Woodward J."/>
            <person name="Winckler T."/>
            <person name="Tanaka Y."/>
            <person name="Shaulsky G."/>
            <person name="Schleicher M."/>
            <person name="Weinstock G."/>
            <person name="Rosenthal A."/>
            <person name="Cox E.C."/>
            <person name="Chisholm R.L."/>
            <person name="Gibbs R."/>
            <person name="Loomis W.F."/>
            <person name="Platzer M."/>
            <person name="Kay R.R."/>
            <person name="Williams J."/>
            <person name="Dear P.H."/>
            <person name="Noegel A.A."/>
            <person name="Barrell B."/>
            <person name="Kuspa A."/>
        </authorList>
    </citation>
    <scope>NUCLEOTIDE SEQUENCE [LARGE SCALE GENOMIC DNA]</scope>
    <source>
        <strain evidence="3 4">AX4</strain>
    </source>
</reference>
<dbReference type="FunCoup" id="Q54WA9">
    <property type="interactions" value="49"/>
</dbReference>
<dbReference type="Gene3D" id="3.40.50.720">
    <property type="entry name" value="NAD(P)-binding Rossmann-like Domain"/>
    <property type="match status" value="1"/>
</dbReference>
<dbReference type="InterPro" id="IPR002347">
    <property type="entry name" value="SDR_fam"/>
</dbReference>
<dbReference type="CDD" id="cd05374">
    <property type="entry name" value="17beta-HSD-like_SDR_c"/>
    <property type="match status" value="1"/>
</dbReference>
<dbReference type="InterPro" id="IPR051911">
    <property type="entry name" value="SDR_oxidoreductase"/>
</dbReference>
<dbReference type="InterPro" id="IPR020904">
    <property type="entry name" value="Sc_DH/Rdtase_CS"/>
</dbReference>
<dbReference type="STRING" id="44689.Q54WA9"/>
<dbReference type="PaxDb" id="44689-DDB0206031"/>
<dbReference type="RefSeq" id="XP_641549.1">
    <property type="nucleotide sequence ID" value="XM_636457.1"/>
</dbReference>
<dbReference type="PANTHER" id="PTHR43976:SF16">
    <property type="entry name" value="SHORT-CHAIN DEHYDROGENASE_REDUCTASE FAMILY PROTEIN"/>
    <property type="match status" value="1"/>
</dbReference>
<organism evidence="3 4">
    <name type="scientific">Dictyostelium discoideum</name>
    <name type="common">Social amoeba</name>
    <dbReference type="NCBI Taxonomy" id="44689"/>
    <lineage>
        <taxon>Eukaryota</taxon>
        <taxon>Amoebozoa</taxon>
        <taxon>Evosea</taxon>
        <taxon>Eumycetozoa</taxon>
        <taxon>Dictyostelia</taxon>
        <taxon>Dictyosteliales</taxon>
        <taxon>Dictyosteliaceae</taxon>
        <taxon>Dictyostelium</taxon>
    </lineage>
</organism>
<dbReference type="KEGG" id="ddi:DDB_G0279783"/>
<dbReference type="PROSITE" id="PS00061">
    <property type="entry name" value="ADH_SHORT"/>
    <property type="match status" value="1"/>
</dbReference>
<dbReference type="Pfam" id="PF00106">
    <property type="entry name" value="adh_short"/>
    <property type="match status" value="1"/>
</dbReference>
<sequence length="295" mass="32953">MEIKKNIFFITGCSGIGFGGLMVKKLLSRGDYVAATSRNKNKLIQDIGSNENDQFLPIEMNLADESNVKEAIEKCIEKFGRIDILISNAAMGILAPLEETTDKDARTLFDINFFGPLNLIRNSLPYLRNNQFLKNNNDNNNSKLNGPRIIIIDSICGYSSLFNGCSIYCSSKFALHAISETMSIELKPFNIHCCNIAPGYFQTSFLSSCLIPDTRIAEYKDTHSFLDEIVKLNGSRFLGDLSKAVDVIIEISLSYSPPNHVLVGSDAFELFDLKYKKLTNDILINKEICSNTDKN</sequence>
<protein>
    <recommendedName>
        <fullName evidence="5">Short-chain dehydrogenase/reductase family protein</fullName>
    </recommendedName>
</protein>
<keyword evidence="4" id="KW-1185">Reference proteome</keyword>
<comment type="similarity">
    <text evidence="1">Belongs to the short-chain dehydrogenases/reductases (SDR) family.</text>
</comment>
<name>Q54WA9_DICDI</name>
<dbReference type="Reactome" id="R-DDI-193144">
    <property type="pathway name" value="Estrogen biosynthesis"/>
</dbReference>
<dbReference type="VEuPathDB" id="AmoebaDB:DDB_G0279783"/>
<dbReference type="EMBL" id="AAFI02000032">
    <property type="protein sequence ID" value="EAL67571.1"/>
    <property type="molecule type" value="Genomic_DNA"/>
</dbReference>
<dbReference type="AlphaFoldDB" id="Q54WA9"/>
<dbReference type="GeneID" id="8622223"/>
<dbReference type="eggNOG" id="KOG1205">
    <property type="taxonomic scope" value="Eukaryota"/>
</dbReference>
<accession>Q54WA9</accession>
<dbReference type="PRINTS" id="PR00081">
    <property type="entry name" value="GDHRDH"/>
</dbReference>